<dbReference type="RefSeq" id="WP_021030890.1">
    <property type="nucleotide sequence ID" value="NZ_KI391954.1"/>
</dbReference>
<dbReference type="PIRSF" id="PIRSF000190">
    <property type="entry name" value="Pyd_amn-ph_oxd"/>
    <property type="match status" value="1"/>
</dbReference>
<comment type="caution">
    <text evidence="8">The sequence shown here is derived from an EMBL/GenBank/DDBJ whole genome shotgun (WGS) entry which is preliminary data.</text>
</comment>
<evidence type="ECO:0000259" key="6">
    <source>
        <dbReference type="Pfam" id="PF01243"/>
    </source>
</evidence>
<comment type="cofactor">
    <cofactor evidence="5">
        <name>FMN</name>
        <dbReference type="ChEBI" id="CHEBI:58210"/>
    </cofactor>
    <text evidence="5">Binds 1 FMN per subunit.</text>
</comment>
<evidence type="ECO:0000313" key="8">
    <source>
        <dbReference type="EMBL" id="EFV13820.2"/>
    </source>
</evidence>
<feature type="domain" description="Pyridoxamine 5'-phosphate oxidase N-terminal" evidence="6">
    <location>
        <begin position="37"/>
        <end position="162"/>
    </location>
</feature>
<dbReference type="HOGENOM" id="CLU_032263_2_3_11"/>
<feature type="domain" description="Pyridoxine 5'-phosphate oxidase dimerisation C-terminal" evidence="7">
    <location>
        <begin position="174"/>
        <end position="214"/>
    </location>
</feature>
<dbReference type="NCBIfam" id="NF004231">
    <property type="entry name" value="PRK05679.1"/>
    <property type="match status" value="1"/>
</dbReference>
<feature type="binding site" evidence="5">
    <location>
        <position position="187"/>
    </location>
    <ligand>
        <name>FMN</name>
        <dbReference type="ChEBI" id="CHEBI:58210"/>
    </ligand>
</feature>
<evidence type="ECO:0000256" key="5">
    <source>
        <dbReference type="PIRSR" id="PIRSR000190-2"/>
    </source>
</evidence>
<protein>
    <submittedName>
        <fullName evidence="8">Pyridoxamine 5'-phosphate oxidase</fullName>
    </submittedName>
</protein>
<dbReference type="SUPFAM" id="SSF50475">
    <property type="entry name" value="FMN-binding split barrel"/>
    <property type="match status" value="1"/>
</dbReference>
<dbReference type="GO" id="GO:0010181">
    <property type="term" value="F:FMN binding"/>
    <property type="evidence" value="ECO:0007669"/>
    <property type="project" value="InterPro"/>
</dbReference>
<evidence type="ECO:0000256" key="2">
    <source>
        <dbReference type="ARBA" id="ARBA00022630"/>
    </source>
</evidence>
<dbReference type="Gene3D" id="2.30.110.10">
    <property type="entry name" value="Electron Transport, Fmn-binding Protein, Chain A"/>
    <property type="match status" value="1"/>
</dbReference>
<comment type="similarity">
    <text evidence="1">Belongs to the pyridoxamine 5'-phosphate oxidase family.</text>
</comment>
<dbReference type="Pfam" id="PF01243">
    <property type="entry name" value="PNPOx_N"/>
    <property type="match status" value="1"/>
</dbReference>
<organism evidence="8 9">
    <name type="scientific">Segniliparus rugosus (strain ATCC BAA-974 / DSM 45345 / CCUG 50838 / CIP 108380 / JCM 13579 / CDC 945)</name>
    <dbReference type="NCBI Taxonomy" id="679197"/>
    <lineage>
        <taxon>Bacteria</taxon>
        <taxon>Bacillati</taxon>
        <taxon>Actinomycetota</taxon>
        <taxon>Actinomycetes</taxon>
        <taxon>Mycobacteriales</taxon>
        <taxon>Segniliparaceae</taxon>
        <taxon>Segniliparus</taxon>
    </lineage>
</organism>
<proteinExistence type="inferred from homology"/>
<dbReference type="GO" id="GO:0008615">
    <property type="term" value="P:pyridoxine biosynthetic process"/>
    <property type="evidence" value="ECO:0007669"/>
    <property type="project" value="InterPro"/>
</dbReference>
<dbReference type="PANTHER" id="PTHR10851:SF0">
    <property type="entry name" value="PYRIDOXINE-5'-PHOSPHATE OXIDASE"/>
    <property type="match status" value="1"/>
</dbReference>
<evidence type="ECO:0000256" key="4">
    <source>
        <dbReference type="ARBA" id="ARBA00023002"/>
    </source>
</evidence>
<dbReference type="InterPro" id="IPR019576">
    <property type="entry name" value="Pyridoxamine_oxidase_dimer_C"/>
</dbReference>
<evidence type="ECO:0000256" key="3">
    <source>
        <dbReference type="ARBA" id="ARBA00022643"/>
    </source>
</evidence>
<feature type="binding site" evidence="5">
    <location>
        <position position="197"/>
    </location>
    <ligand>
        <name>FMN</name>
        <dbReference type="ChEBI" id="CHEBI:58210"/>
    </ligand>
</feature>
<feature type="binding site" evidence="5">
    <location>
        <position position="107"/>
    </location>
    <ligand>
        <name>FMN</name>
        <dbReference type="ChEBI" id="CHEBI:58210"/>
    </ligand>
</feature>
<dbReference type="PANTHER" id="PTHR10851">
    <property type="entry name" value="PYRIDOXINE-5-PHOSPHATE OXIDASE"/>
    <property type="match status" value="1"/>
</dbReference>
<reference evidence="8 9" key="1">
    <citation type="journal article" date="2011" name="Stand. Genomic Sci.">
        <title>High quality draft genome sequence of Segniliparus rugosus CDC 945(T)= (ATCC BAA-974(T)).</title>
        <authorList>
            <person name="Earl A.M."/>
            <person name="Desjardins C.A."/>
            <person name="Fitzgerald M.G."/>
            <person name="Arachchi H.M."/>
            <person name="Zeng Q."/>
            <person name="Mehta T."/>
            <person name="Griggs A."/>
            <person name="Birren B.W."/>
            <person name="Toney N.C."/>
            <person name="Carr J."/>
            <person name="Posey J."/>
            <person name="Butler W.R."/>
        </authorList>
    </citation>
    <scope>NUCLEOTIDE SEQUENCE [LARGE SCALE GENOMIC DNA]</scope>
    <source>
        <strain evidence="9">ATCC BAA-974 / DSM 45345 / CCUG 50838 / CIP 108380 / JCM 13579 / CDC 945</strain>
    </source>
</reference>
<dbReference type="AlphaFoldDB" id="E5XPB1"/>
<dbReference type="Pfam" id="PF10590">
    <property type="entry name" value="PNP_phzG_C"/>
    <property type="match status" value="1"/>
</dbReference>
<feature type="binding site" evidence="5">
    <location>
        <position position="85"/>
    </location>
    <ligand>
        <name>FMN</name>
        <dbReference type="ChEBI" id="CHEBI:58210"/>
    </ligand>
</feature>
<gene>
    <name evidence="8" type="ORF">HMPREF9336_01333</name>
</gene>
<evidence type="ECO:0000313" key="9">
    <source>
        <dbReference type="Proteomes" id="UP000004816"/>
    </source>
</evidence>
<dbReference type="GO" id="GO:0004733">
    <property type="term" value="F:pyridoxamine phosphate oxidase activity"/>
    <property type="evidence" value="ECO:0007669"/>
    <property type="project" value="InterPro"/>
</dbReference>
<feature type="binding site" evidence="5">
    <location>
        <begin position="63"/>
        <end position="68"/>
    </location>
    <ligand>
        <name>FMN</name>
        <dbReference type="ChEBI" id="CHEBI:58210"/>
    </ligand>
</feature>
<keyword evidence="4" id="KW-0560">Oxidoreductase</keyword>
<keyword evidence="3 5" id="KW-0288">FMN</keyword>
<dbReference type="Proteomes" id="UP000004816">
    <property type="component" value="Unassembled WGS sequence"/>
</dbReference>
<evidence type="ECO:0000259" key="7">
    <source>
        <dbReference type="Pfam" id="PF10590"/>
    </source>
</evidence>
<keyword evidence="2" id="KW-0285">Flavoprotein</keyword>
<evidence type="ECO:0000256" key="1">
    <source>
        <dbReference type="ARBA" id="ARBA00007301"/>
    </source>
</evidence>
<dbReference type="eggNOG" id="COG0259">
    <property type="taxonomic scope" value="Bacteria"/>
</dbReference>
<dbReference type="EMBL" id="ACZI02000003">
    <property type="protein sequence ID" value="EFV13820.2"/>
    <property type="molecule type" value="Genomic_DNA"/>
</dbReference>
<keyword evidence="9" id="KW-1185">Reference proteome</keyword>
<dbReference type="InterPro" id="IPR000659">
    <property type="entry name" value="Pyridox_Oxase"/>
</dbReference>
<name>E5XPB1_SEGRC</name>
<dbReference type="InterPro" id="IPR012349">
    <property type="entry name" value="Split_barrel_FMN-bd"/>
</dbReference>
<dbReference type="InterPro" id="IPR011576">
    <property type="entry name" value="Pyridox_Oxase_N"/>
</dbReference>
<sequence length="214" mass="23343">MRDLLRSLPVFAGVVRDFDVADVPDDPEALFAAWLRDAVEHGAAEPHAMTLSTVDADGSPDARVLILKDLDDGGWWFATSATSAKGRQLADCPVAALTFYWPEVGRQVRVRGPVVEGSAERGAADFRSRGSAARAVALASRESQPLADRAACEEAVAAARQWLSADPTLVAEGWRVYAVAARSVEFWQADKDRQHARVRYAREADGWSRALLWP</sequence>
<accession>E5XPB1</accession>
<dbReference type="STRING" id="679197.HMPREF9336_01333"/>
<dbReference type="OrthoDB" id="9780392at2"/>